<feature type="transmembrane region" description="Helical" evidence="1">
    <location>
        <begin position="147"/>
        <end position="171"/>
    </location>
</feature>
<dbReference type="Proteomes" id="UP000284403">
    <property type="component" value="Unassembled WGS sequence"/>
</dbReference>
<sequence>MGRFSGIPWALIFFIIQTITLLFVVLAGFLDVLQSLHSIGCYTAWGYVEHCAPPATHAYAECPEMRPTMCAASAFALISLFLATVSCVLGGLRMLACIVLKPWGTLTLSGAIALTLLVSWACIAGVQTKLCGRTHDGAFEPTYEYAAGFRLLLLGWIMQVLATGVAALMVFM</sequence>
<evidence type="ECO:0000256" key="1">
    <source>
        <dbReference type="SAM" id="Phobius"/>
    </source>
</evidence>
<evidence type="ECO:0000313" key="2">
    <source>
        <dbReference type="EMBL" id="RNF12608.1"/>
    </source>
</evidence>
<dbReference type="PANTHER" id="PTHR33297:SF4">
    <property type="entry name" value="AMASTIN"/>
    <property type="match status" value="1"/>
</dbReference>
<gene>
    <name evidence="2" type="ORF">Tco025E_06424</name>
</gene>
<feature type="transmembrane region" description="Helical" evidence="1">
    <location>
        <begin position="103"/>
        <end position="127"/>
    </location>
</feature>
<dbReference type="PANTHER" id="PTHR33297">
    <property type="entry name" value="AMASTIN-LIKE SURFACE PROTEIN-LIKE PROTEIN-RELATED"/>
    <property type="match status" value="1"/>
</dbReference>
<keyword evidence="1" id="KW-1133">Transmembrane helix</keyword>
<organism evidence="2 3">
    <name type="scientific">Trypanosoma conorhini</name>
    <dbReference type="NCBI Taxonomy" id="83891"/>
    <lineage>
        <taxon>Eukaryota</taxon>
        <taxon>Discoba</taxon>
        <taxon>Euglenozoa</taxon>
        <taxon>Kinetoplastea</taxon>
        <taxon>Metakinetoplastina</taxon>
        <taxon>Trypanosomatida</taxon>
        <taxon>Trypanosomatidae</taxon>
        <taxon>Trypanosoma</taxon>
    </lineage>
</organism>
<keyword evidence="1" id="KW-0812">Transmembrane</keyword>
<keyword evidence="1" id="KW-0472">Membrane</keyword>
<reference evidence="2 3" key="1">
    <citation type="journal article" date="2018" name="BMC Genomics">
        <title>Genomic comparison of Trypanosoma conorhini and Trypanosoma rangeli to Trypanosoma cruzi strains of high and low virulence.</title>
        <authorList>
            <person name="Bradwell K.R."/>
            <person name="Koparde V.N."/>
            <person name="Matveyev A.V."/>
            <person name="Serrano M.G."/>
            <person name="Alves J.M."/>
            <person name="Parikh H."/>
            <person name="Huang B."/>
            <person name="Lee V."/>
            <person name="Espinosa-Alvarez O."/>
            <person name="Ortiz P.A."/>
            <person name="Costa-Martins A.G."/>
            <person name="Teixeira M.M."/>
            <person name="Buck G.A."/>
        </authorList>
    </citation>
    <scope>NUCLEOTIDE SEQUENCE [LARGE SCALE GENOMIC DNA]</scope>
    <source>
        <strain evidence="2 3">025E</strain>
    </source>
</reference>
<evidence type="ECO:0000313" key="3">
    <source>
        <dbReference type="Proteomes" id="UP000284403"/>
    </source>
</evidence>
<protein>
    <submittedName>
        <fullName evidence="2">Amastin-like surface protein-like protein</fullName>
    </submittedName>
</protein>
<dbReference type="InterPro" id="IPR009944">
    <property type="entry name" value="Amastin"/>
</dbReference>
<comment type="caution">
    <text evidence="2">The sequence shown here is derived from an EMBL/GenBank/DDBJ whole genome shotgun (WGS) entry which is preliminary data.</text>
</comment>
<dbReference type="Pfam" id="PF07344">
    <property type="entry name" value="Amastin"/>
    <property type="match status" value="1"/>
</dbReference>
<feature type="transmembrane region" description="Helical" evidence="1">
    <location>
        <begin position="7"/>
        <end position="30"/>
    </location>
</feature>
<name>A0A3R7P4I0_9TRYP</name>
<proteinExistence type="predicted"/>
<keyword evidence="3" id="KW-1185">Reference proteome</keyword>
<dbReference type="AlphaFoldDB" id="A0A3R7P4I0"/>
<dbReference type="EMBL" id="MKKU01000435">
    <property type="protein sequence ID" value="RNF12608.1"/>
    <property type="molecule type" value="Genomic_DNA"/>
</dbReference>
<feature type="transmembrane region" description="Helical" evidence="1">
    <location>
        <begin position="74"/>
        <end position="96"/>
    </location>
</feature>
<dbReference type="GeneID" id="40320035"/>
<accession>A0A3R7P4I0</accession>
<dbReference type="RefSeq" id="XP_029226586.1">
    <property type="nucleotide sequence ID" value="XM_029373301.1"/>
</dbReference>